<feature type="compositionally biased region" description="Basic and acidic residues" evidence="1">
    <location>
        <begin position="1"/>
        <end position="14"/>
    </location>
</feature>
<dbReference type="Proteomes" id="UP000530654">
    <property type="component" value="Unassembled WGS sequence"/>
</dbReference>
<name>A0A7Y2W8V1_9HYPH</name>
<gene>
    <name evidence="2" type="ORF">HLI17_32460</name>
</gene>
<evidence type="ECO:0000313" key="3">
    <source>
        <dbReference type="Proteomes" id="UP000530654"/>
    </source>
</evidence>
<evidence type="ECO:0000256" key="1">
    <source>
        <dbReference type="SAM" id="MobiDB-lite"/>
    </source>
</evidence>
<dbReference type="AlphaFoldDB" id="A0A7Y2W8V1"/>
<evidence type="ECO:0000313" key="2">
    <source>
        <dbReference type="EMBL" id="NNH67910.1"/>
    </source>
</evidence>
<organism evidence="2 3">
    <name type="scientific">Rhizobium laguerreae</name>
    <dbReference type="NCBI Taxonomy" id="1076926"/>
    <lineage>
        <taxon>Bacteria</taxon>
        <taxon>Pseudomonadati</taxon>
        <taxon>Pseudomonadota</taxon>
        <taxon>Alphaproteobacteria</taxon>
        <taxon>Hyphomicrobiales</taxon>
        <taxon>Rhizobiaceae</taxon>
        <taxon>Rhizobium/Agrobacterium group</taxon>
        <taxon>Rhizobium</taxon>
    </lineage>
</organism>
<protein>
    <submittedName>
        <fullName evidence="2">Uncharacterized protein</fullName>
    </submittedName>
</protein>
<dbReference type="EMBL" id="JABEQY010000050">
    <property type="protein sequence ID" value="NNH67910.1"/>
    <property type="molecule type" value="Genomic_DNA"/>
</dbReference>
<feature type="compositionally biased region" description="Basic and acidic residues" evidence="1">
    <location>
        <begin position="38"/>
        <end position="70"/>
    </location>
</feature>
<feature type="region of interest" description="Disordered" evidence="1">
    <location>
        <begin position="1"/>
        <end position="70"/>
    </location>
</feature>
<proteinExistence type="predicted"/>
<accession>A0A7Y2W8V1</accession>
<comment type="caution">
    <text evidence="2">The sequence shown here is derived from an EMBL/GenBank/DDBJ whole genome shotgun (WGS) entry which is preliminary data.</text>
</comment>
<reference evidence="2 3" key="1">
    <citation type="submission" date="2020-04" db="EMBL/GenBank/DDBJ databases">
        <title>Rhizobium bacterial biofertilizers improve the content of phenolic compounds of Lactuca sativa L. under non-saline and saline-stress conditions.</title>
        <authorList>
            <person name="Ayuso-Calles M."/>
            <person name="Garcia-Estevez I."/>
            <person name="Jimenez-Gomez A."/>
            <person name="Flores-Felix J.D."/>
            <person name="Escribano-Bailon M."/>
            <person name="Rivas R."/>
        </authorList>
    </citation>
    <scope>NUCLEOTIDE SEQUENCE [LARGE SCALE GENOMIC DNA]</scope>
    <source>
        <strain evidence="2 3">GPTR02</strain>
    </source>
</reference>
<sequence length="70" mass="7750">MSKITDRLNDRPKDSTIAQSGPGLPDDSGQPIEATDQDAERVRAKFKNDARKKVKAEIDEQVEKPQRGTA</sequence>
<dbReference type="RefSeq" id="WP_170256094.1">
    <property type="nucleotide sequence ID" value="NZ_JABEQY010000050.1"/>
</dbReference>